<evidence type="ECO:0000313" key="1">
    <source>
        <dbReference type="EMBL" id="KAJ5588207.1"/>
    </source>
</evidence>
<dbReference type="EMBL" id="JAQJAE010000006">
    <property type="protein sequence ID" value="KAJ5588207.1"/>
    <property type="molecule type" value="Genomic_DNA"/>
</dbReference>
<accession>A0AAD6DM27</accession>
<protein>
    <submittedName>
        <fullName evidence="1">Uncharacterized protein</fullName>
    </submittedName>
</protein>
<reference evidence="1" key="2">
    <citation type="submission" date="2023-01" db="EMBL/GenBank/DDBJ databases">
        <authorList>
            <person name="Petersen C."/>
        </authorList>
    </citation>
    <scope>NUCLEOTIDE SEQUENCE</scope>
    <source>
        <strain evidence="1">IBT 12815</strain>
    </source>
</reference>
<dbReference type="AlphaFoldDB" id="A0AAD6DM27"/>
<proteinExistence type="predicted"/>
<dbReference type="RefSeq" id="XP_056747226.1">
    <property type="nucleotide sequence ID" value="XM_056901939.1"/>
</dbReference>
<evidence type="ECO:0000313" key="2">
    <source>
        <dbReference type="Proteomes" id="UP001213799"/>
    </source>
</evidence>
<reference evidence="1" key="1">
    <citation type="journal article" date="2023" name="IMA Fungus">
        <title>Comparative genomic study of the Penicillium genus elucidates a diverse pangenome and 15 lateral gene transfer events.</title>
        <authorList>
            <person name="Petersen C."/>
            <person name="Sorensen T."/>
            <person name="Nielsen M.R."/>
            <person name="Sondergaard T.E."/>
            <person name="Sorensen J.L."/>
            <person name="Fitzpatrick D.A."/>
            <person name="Frisvad J.C."/>
            <person name="Nielsen K.L."/>
        </authorList>
    </citation>
    <scope>NUCLEOTIDE SEQUENCE</scope>
    <source>
        <strain evidence="1">IBT 12815</strain>
    </source>
</reference>
<dbReference type="GeneID" id="81592181"/>
<sequence>MARTLAAGAPVLGLSANNRDHVLLVDLAALLKAKTPPLQVKHIPNASNDGTTQPQENDAEMPMAMSGDQDPMSFLSPTAVDLPRYLGLASFPMDPSLQIAISPPHGVHGNSFNWETSLIGNFSDAQLKNPATFYQPQGVISAANAATPAPVPESASASVSASASADGASLFEFDPDDFSGDPNYNHCNWLKQLGDLNVAIYQHPLHPKPVSGNTPGVSAAFSAQLVRLSSLQIGRLLHMTSQLRRLTKEIDSADHVQPNYDGSAEPDSLGGINLAKHDRSTLFVVLGCYR</sequence>
<dbReference type="Proteomes" id="UP001213799">
    <property type="component" value="Unassembled WGS sequence"/>
</dbReference>
<name>A0AAD6DM27_9EURO</name>
<organism evidence="1 2">
    <name type="scientific">Penicillium hordei</name>
    <dbReference type="NCBI Taxonomy" id="40994"/>
    <lineage>
        <taxon>Eukaryota</taxon>
        <taxon>Fungi</taxon>
        <taxon>Dikarya</taxon>
        <taxon>Ascomycota</taxon>
        <taxon>Pezizomycotina</taxon>
        <taxon>Eurotiomycetes</taxon>
        <taxon>Eurotiomycetidae</taxon>
        <taxon>Eurotiales</taxon>
        <taxon>Aspergillaceae</taxon>
        <taxon>Penicillium</taxon>
    </lineage>
</organism>
<comment type="caution">
    <text evidence="1">The sequence shown here is derived from an EMBL/GenBank/DDBJ whole genome shotgun (WGS) entry which is preliminary data.</text>
</comment>
<gene>
    <name evidence="1" type="ORF">N7537_010885</name>
</gene>
<keyword evidence="2" id="KW-1185">Reference proteome</keyword>